<sequence length="512" mass="55083">MKKLALVTTVIVTGLVGPTLTPVAAEAAVTPAAGTIAWAPCPENDPVLGAMLKGLDCGTVEVPLDHSNPAGQKIKLALTRAEHTVAAADYKGVVILNRGQWPGGIGRDLPTRYAQGTTGLASDVGPAYDWIGFDPRGVGASEPAIVCDPSYINPGQAQPDPVPSSQATEQAWVNRAKAYAESCGRQYGDVLKHLTTKDAARDLEQMRIALGQEKITFFGTDWGTYLGSVYATLYPTRVQRLLLDSVASPSGAGFPNQFSKNFTSEQNADRFFAWIAEYDGVYHLGTTAAQVEAKYYEGRNKLRAAPVDGKIGPAEWADVFEPVVYRHWTWLNRAKILSDFVVKNDPASLKANYSDPGFPHQNRHTMTNAVNCTDGPWPKGWSSYSAAYSAQYALGAKFLTWTNAWYTAPCAFWPVPSQTPVQVGSNVEVLIVQPQFDSAHGLLGAYETHARFPDSRLILEQGGHSVGASLSANNNTCLNTYVSNFLRDGTRPSAAWGADATCQAAPDPVPTA</sequence>
<dbReference type="PANTHER" id="PTHR43248:SF29">
    <property type="entry name" value="TRIPEPTIDYL AMINOPEPTIDASE"/>
    <property type="match status" value="1"/>
</dbReference>
<dbReference type="SUPFAM" id="SSF53474">
    <property type="entry name" value="alpha/beta-Hydrolases"/>
    <property type="match status" value="1"/>
</dbReference>
<evidence type="ECO:0000256" key="1">
    <source>
        <dbReference type="ARBA" id="ARBA00010088"/>
    </source>
</evidence>
<keyword evidence="2 4" id="KW-0732">Signal</keyword>
<evidence type="ECO:0000259" key="6">
    <source>
        <dbReference type="Pfam" id="PF08386"/>
    </source>
</evidence>
<dbReference type="OrthoDB" id="3930934at2"/>
<dbReference type="Proteomes" id="UP000318186">
    <property type="component" value="Unassembled WGS sequence"/>
</dbReference>
<dbReference type="InterPro" id="IPR029058">
    <property type="entry name" value="AB_hydrolase_fold"/>
</dbReference>
<name>A0A561TYB3_9ACTN</name>
<feature type="domain" description="Peptidase S33 tripeptidyl aminopeptidase-like C-terminal" evidence="6">
    <location>
        <begin position="401"/>
        <end position="498"/>
    </location>
</feature>
<feature type="chain" id="PRO_5021763887" evidence="4">
    <location>
        <begin position="28"/>
        <end position="512"/>
    </location>
</feature>
<evidence type="ECO:0000256" key="2">
    <source>
        <dbReference type="ARBA" id="ARBA00022729"/>
    </source>
</evidence>
<evidence type="ECO:0000256" key="3">
    <source>
        <dbReference type="ARBA" id="ARBA00022801"/>
    </source>
</evidence>
<evidence type="ECO:0000313" key="8">
    <source>
        <dbReference type="Proteomes" id="UP000318186"/>
    </source>
</evidence>
<gene>
    <name evidence="7" type="ORF">FHX80_12432</name>
</gene>
<dbReference type="InterPro" id="IPR000073">
    <property type="entry name" value="AB_hydrolase_1"/>
</dbReference>
<accession>A0A561TYB3</accession>
<evidence type="ECO:0000313" key="7">
    <source>
        <dbReference type="EMBL" id="TWF92113.1"/>
    </source>
</evidence>
<organism evidence="7 8">
    <name type="scientific">Streptomyces brevispora</name>
    <dbReference type="NCBI Taxonomy" id="887462"/>
    <lineage>
        <taxon>Bacteria</taxon>
        <taxon>Bacillati</taxon>
        <taxon>Actinomycetota</taxon>
        <taxon>Actinomycetes</taxon>
        <taxon>Kitasatosporales</taxon>
        <taxon>Streptomycetaceae</taxon>
        <taxon>Streptomyces</taxon>
    </lineage>
</organism>
<dbReference type="PANTHER" id="PTHR43248">
    <property type="entry name" value="2-SUCCINYL-6-HYDROXY-2,4-CYCLOHEXADIENE-1-CARBOXYLATE SYNTHASE"/>
    <property type="match status" value="1"/>
</dbReference>
<dbReference type="GO" id="GO:0016787">
    <property type="term" value="F:hydrolase activity"/>
    <property type="evidence" value="ECO:0007669"/>
    <property type="project" value="UniProtKB-KW"/>
</dbReference>
<feature type="signal peptide" evidence="4">
    <location>
        <begin position="1"/>
        <end position="27"/>
    </location>
</feature>
<reference evidence="7 8" key="1">
    <citation type="submission" date="2019-06" db="EMBL/GenBank/DDBJ databases">
        <title>Sequencing the genomes of 1000 actinobacteria strains.</title>
        <authorList>
            <person name="Klenk H.-P."/>
        </authorList>
    </citation>
    <scope>NUCLEOTIDE SEQUENCE [LARGE SCALE GENOMIC DNA]</scope>
    <source>
        <strain evidence="7 8">DSM 42059</strain>
    </source>
</reference>
<dbReference type="RefSeq" id="WP_145767936.1">
    <property type="nucleotide sequence ID" value="NZ_VIWW01000002.1"/>
</dbReference>
<dbReference type="EMBL" id="VIWW01000002">
    <property type="protein sequence ID" value="TWF92113.1"/>
    <property type="molecule type" value="Genomic_DNA"/>
</dbReference>
<proteinExistence type="inferred from homology"/>
<dbReference type="Gene3D" id="3.40.50.1820">
    <property type="entry name" value="alpha/beta hydrolase"/>
    <property type="match status" value="1"/>
</dbReference>
<dbReference type="InterPro" id="IPR013595">
    <property type="entry name" value="Pept_S33_TAP-like_C"/>
</dbReference>
<evidence type="ECO:0000259" key="5">
    <source>
        <dbReference type="Pfam" id="PF00561"/>
    </source>
</evidence>
<protein>
    <submittedName>
        <fullName evidence="7">TAP-like protein</fullName>
    </submittedName>
</protein>
<dbReference type="Pfam" id="PF00561">
    <property type="entry name" value="Abhydrolase_1"/>
    <property type="match status" value="1"/>
</dbReference>
<keyword evidence="3" id="KW-0378">Hydrolase</keyword>
<feature type="domain" description="AB hydrolase-1" evidence="5">
    <location>
        <begin position="123"/>
        <end position="260"/>
    </location>
</feature>
<dbReference type="Pfam" id="PF08386">
    <property type="entry name" value="Abhydrolase_4"/>
    <property type="match status" value="1"/>
</dbReference>
<dbReference type="AlphaFoldDB" id="A0A561TYB3"/>
<evidence type="ECO:0000256" key="4">
    <source>
        <dbReference type="SAM" id="SignalP"/>
    </source>
</evidence>
<dbReference type="InterPro" id="IPR051601">
    <property type="entry name" value="Serine_prot/Carboxylest_S33"/>
</dbReference>
<comment type="caution">
    <text evidence="7">The sequence shown here is derived from an EMBL/GenBank/DDBJ whole genome shotgun (WGS) entry which is preliminary data.</text>
</comment>
<comment type="similarity">
    <text evidence="1">Belongs to the peptidase S33 family.</text>
</comment>